<keyword evidence="1" id="KW-1133">Transmembrane helix</keyword>
<name>A0A850H651_9SPHN</name>
<feature type="transmembrane region" description="Helical" evidence="1">
    <location>
        <begin position="73"/>
        <end position="94"/>
    </location>
</feature>
<sequence>MNTMRDYRNAIDWLTPTLALSVWAAHFSLLWAASSAFPDQPAARWIAAALTLPALGAMAWLWRRADTVSLTSIPGLGIAISAVGIVYSVLPAVVG</sequence>
<accession>A0A850H651</accession>
<dbReference type="AlphaFoldDB" id="A0A850H651"/>
<evidence type="ECO:0000313" key="2">
    <source>
        <dbReference type="EMBL" id="NVD45642.1"/>
    </source>
</evidence>
<feature type="transmembrane region" description="Helical" evidence="1">
    <location>
        <begin position="42"/>
        <end position="61"/>
    </location>
</feature>
<comment type="caution">
    <text evidence="2">The sequence shown here is derived from an EMBL/GenBank/DDBJ whole genome shotgun (WGS) entry which is preliminary data.</text>
</comment>
<keyword evidence="1" id="KW-0812">Transmembrane</keyword>
<reference evidence="2 3" key="1">
    <citation type="submission" date="2020-06" db="EMBL/GenBank/DDBJ databases">
        <title>Altererythrobacter sp. HHU K3-1.</title>
        <authorList>
            <person name="Zhang D."/>
            <person name="Xue H."/>
        </authorList>
    </citation>
    <scope>NUCLEOTIDE SEQUENCE [LARGE SCALE GENOMIC DNA]</scope>
    <source>
        <strain evidence="2 3">HHU K3-1</strain>
    </source>
</reference>
<evidence type="ECO:0000313" key="3">
    <source>
        <dbReference type="Proteomes" id="UP000561438"/>
    </source>
</evidence>
<evidence type="ECO:0000256" key="1">
    <source>
        <dbReference type="SAM" id="Phobius"/>
    </source>
</evidence>
<protein>
    <submittedName>
        <fullName evidence="2">Uncharacterized protein</fullName>
    </submittedName>
</protein>
<dbReference type="EMBL" id="JABWGV010000004">
    <property type="protein sequence ID" value="NVD45642.1"/>
    <property type="molecule type" value="Genomic_DNA"/>
</dbReference>
<gene>
    <name evidence="2" type="ORF">HUV48_11550</name>
</gene>
<dbReference type="Proteomes" id="UP000561438">
    <property type="component" value="Unassembled WGS sequence"/>
</dbReference>
<keyword evidence="3" id="KW-1185">Reference proteome</keyword>
<organism evidence="2 3">
    <name type="scientific">Qipengyuania atrilutea</name>
    <dbReference type="NCBI Taxonomy" id="2744473"/>
    <lineage>
        <taxon>Bacteria</taxon>
        <taxon>Pseudomonadati</taxon>
        <taxon>Pseudomonadota</taxon>
        <taxon>Alphaproteobacteria</taxon>
        <taxon>Sphingomonadales</taxon>
        <taxon>Erythrobacteraceae</taxon>
        <taxon>Qipengyuania</taxon>
    </lineage>
</organism>
<keyword evidence="1" id="KW-0472">Membrane</keyword>
<proteinExistence type="predicted"/>